<feature type="compositionally biased region" description="Basic and acidic residues" evidence="1">
    <location>
        <begin position="1229"/>
        <end position="1244"/>
    </location>
</feature>
<feature type="compositionally biased region" description="Gly residues" evidence="1">
    <location>
        <begin position="18"/>
        <end position="32"/>
    </location>
</feature>
<feature type="compositionally biased region" description="Basic and acidic residues" evidence="1">
    <location>
        <begin position="924"/>
        <end position="944"/>
    </location>
</feature>
<feature type="region of interest" description="Disordered" evidence="1">
    <location>
        <begin position="16"/>
        <end position="48"/>
    </location>
</feature>
<dbReference type="InParanoid" id="A0A0G4EAU7"/>
<dbReference type="PhylomeDB" id="A0A0G4EAU7"/>
<evidence type="ECO:0000313" key="2">
    <source>
        <dbReference type="EMBL" id="CEL92573.1"/>
    </source>
</evidence>
<feature type="region of interest" description="Disordered" evidence="1">
    <location>
        <begin position="659"/>
        <end position="717"/>
    </location>
</feature>
<feature type="compositionally biased region" description="Polar residues" evidence="1">
    <location>
        <begin position="105"/>
        <end position="114"/>
    </location>
</feature>
<proteinExistence type="predicted"/>
<gene>
    <name evidence="2" type="ORF">Vbra_6851</name>
</gene>
<evidence type="ECO:0000313" key="3">
    <source>
        <dbReference type="Proteomes" id="UP000041254"/>
    </source>
</evidence>
<feature type="region of interest" description="Disordered" evidence="1">
    <location>
        <begin position="1206"/>
        <end position="1350"/>
    </location>
</feature>
<feature type="region of interest" description="Disordered" evidence="1">
    <location>
        <begin position="64"/>
        <end position="114"/>
    </location>
</feature>
<name>A0A0G4EAU7_VITBC</name>
<feature type="compositionally biased region" description="Low complexity" evidence="1">
    <location>
        <begin position="1309"/>
        <end position="1320"/>
    </location>
</feature>
<feature type="compositionally biased region" description="Pro residues" evidence="1">
    <location>
        <begin position="90"/>
        <end position="102"/>
    </location>
</feature>
<organism evidence="2 3">
    <name type="scientific">Vitrella brassicaformis (strain CCMP3155)</name>
    <dbReference type="NCBI Taxonomy" id="1169540"/>
    <lineage>
        <taxon>Eukaryota</taxon>
        <taxon>Sar</taxon>
        <taxon>Alveolata</taxon>
        <taxon>Colpodellida</taxon>
        <taxon>Vitrellaceae</taxon>
        <taxon>Vitrella</taxon>
    </lineage>
</organism>
<evidence type="ECO:0000256" key="1">
    <source>
        <dbReference type="SAM" id="MobiDB-lite"/>
    </source>
</evidence>
<feature type="compositionally biased region" description="Acidic residues" evidence="1">
    <location>
        <begin position="1338"/>
        <end position="1350"/>
    </location>
</feature>
<dbReference type="Proteomes" id="UP000041254">
    <property type="component" value="Unassembled WGS sequence"/>
</dbReference>
<feature type="compositionally biased region" description="Low complexity" evidence="1">
    <location>
        <begin position="72"/>
        <end position="89"/>
    </location>
</feature>
<dbReference type="VEuPathDB" id="CryptoDB:Vbra_6851"/>
<dbReference type="EMBL" id="CDMY01000091">
    <property type="protein sequence ID" value="CEL92573.1"/>
    <property type="molecule type" value="Genomic_DNA"/>
</dbReference>
<feature type="compositionally biased region" description="Basic and acidic residues" evidence="1">
    <location>
        <begin position="1252"/>
        <end position="1268"/>
    </location>
</feature>
<feature type="region of interest" description="Disordered" evidence="1">
    <location>
        <begin position="910"/>
        <end position="944"/>
    </location>
</feature>
<reference evidence="2 3" key="1">
    <citation type="submission" date="2014-11" db="EMBL/GenBank/DDBJ databases">
        <authorList>
            <person name="Zhu J."/>
            <person name="Qi W."/>
            <person name="Song R."/>
        </authorList>
    </citation>
    <scope>NUCLEOTIDE SEQUENCE [LARGE SCALE GENOMIC DNA]</scope>
</reference>
<accession>A0A0G4EAU7</accession>
<keyword evidence="3" id="KW-1185">Reference proteome</keyword>
<sequence>MLIPIPSPVVGGVPMQEGGSGLMGGVGHGGGSGEDDITVDASADGSRQPSTAFDIFACAQQQAAQHTTRSIDPSPVAAAAASGDQQPAGPSRPFPPCTPSPITPDQRQGQTSGSDAVAIMSLAADALLAGDIGPFVEQLEELNETPLLPDDGPVVGGLVRSLAEKDKAHRQAGYPFGVEWLPLFGVLVDTVLGRLTLSDREFMAAASVLLSDRIPVTTEALEAFQQHIFCHVDFLVETLVTSCDLAIVWEAYELIGIMFSHARRGFPSELASPAALGKMAAVLSFATAQWPAFIVWVYLKVPVAMAECGYCERVAQAGFLSAAMSILQSDRLIKAGLHGRAVVAASVHLLNLILARNSYASCEGLSEVMCSLLSTVATSDAAYVASIICGGPIGMAIGVLESLSSFCDRQLMSGKAKDNPIVERVLQRGVDLSALSVPLTATSQDSLLQDILDFFAKIRRRKLAIDQWVSSQHDSAREAARRENKQNRLVCCLSDKRVLRTIYQLVGPFHFTAAQVAMLDLSCRSLLDALCPVRSTDRISSYANREVLAPFASILVSRRNGLVAALARYSPDMMLELSIRWECSPTADDISDLIGFLQRADRLMTLQLMFVDLTRLPDDECAQLADAIGRLPSVLELYMHYVNMSPAFADRLSSLLKARPEGDGKGDSSSGSASPPPSSSRDVTRTHSTSSAAVPADSAEDTQETTEARQMADTGDDKKKQAFTTLRRIVVYSCPMSFNSYLNLLEGLCGRSFESLSLLQMVLTKSEGETYRYDELQRVLERVFGTIVCRDIHLSFCSVGELSLPVVEDTVMAAATAGLKTNPNRRTLNRLKLPATAANTTEPFLQLALKDLTLSDLTLRSRVPLGELISQQFLSSGDLASLVHGAVTRAHDERESALRAAREVKERRWAADEARLPPAADAAGEDRRRAAREKREEGLRAEEKEARRKPPFILNLSDVPFANVASPRSPVAVINVIEATNKKYTYNQPVIFTHSNFVPDGRYVGPSSRLPQHLCAVLVRSYDPFAPSTWWTTVASKAPSLLVLYLSSLSCDNNGPDSTFGFQNPFSVTAANLAMYRDCEDELEALKDDPVINNITQEDVDTAHELATAHDLAEAARLVARRDASQALDEKLKRVAVIDKLLPTLHTKLNDLEAQRDKAADADIDSIDNQITSLTEQINKKTAAKTTLLEEIAVLQNAMTDVLNESQGVSGCAKSHQEDPHTSKGRQPTRFESKRDELRHKGDIMQKNAARQAEKDSKRGDQPPKDDAAAQQRLQRAEARARAARKALGVDFSSDEDQQQHGGDGQQGGEAVAAASAAGGSLVPLMTPSMPPLPDIGCDSDDLLSLDGVE</sequence>
<protein>
    <submittedName>
        <fullName evidence="2">Uncharacterized protein</fullName>
    </submittedName>
</protein>